<evidence type="ECO:0000256" key="1">
    <source>
        <dbReference type="SAM" id="Phobius"/>
    </source>
</evidence>
<dbReference type="OrthoDB" id="6384283at2"/>
<feature type="transmembrane region" description="Helical" evidence="1">
    <location>
        <begin position="72"/>
        <end position="95"/>
    </location>
</feature>
<reference evidence="2 3" key="1">
    <citation type="submission" date="2018-08" db="EMBL/GenBank/DDBJ databases">
        <title>Fibrisoma montanum sp. nov., isolated from Danxia mountain soil.</title>
        <authorList>
            <person name="Huang Y."/>
        </authorList>
    </citation>
    <scope>NUCLEOTIDE SEQUENCE [LARGE SCALE GENOMIC DNA]</scope>
    <source>
        <strain evidence="2 3">HYT19</strain>
    </source>
</reference>
<dbReference type="InterPro" id="IPR025250">
    <property type="entry name" value="DUF4199"/>
</dbReference>
<comment type="caution">
    <text evidence="2">The sequence shown here is derived from an EMBL/GenBank/DDBJ whole genome shotgun (WGS) entry which is preliminary data.</text>
</comment>
<keyword evidence="1" id="KW-0812">Transmembrane</keyword>
<dbReference type="Pfam" id="PF13858">
    <property type="entry name" value="DUF4199"/>
    <property type="match status" value="1"/>
</dbReference>
<organism evidence="2 3">
    <name type="scientific">Fibrisoma montanum</name>
    <dbReference type="NCBI Taxonomy" id="2305895"/>
    <lineage>
        <taxon>Bacteria</taxon>
        <taxon>Pseudomonadati</taxon>
        <taxon>Bacteroidota</taxon>
        <taxon>Cytophagia</taxon>
        <taxon>Cytophagales</taxon>
        <taxon>Spirosomataceae</taxon>
        <taxon>Fibrisoma</taxon>
    </lineage>
</organism>
<sequence>MQRTILVFGGIAGLIVSAMLVIMMLIHRQNPSSFEWGELVGYTSMLLAASMIPVAIKSYRDRYQAGQISFKDAFLMGLCIALIASALYVATWVIVYKTVYPNFVQDYTASALNKLKANGKSPAELDQARQEMSTMFAYYDTWVGLIGITFLEIFPINLLVALISALVLKRKRADHIPSPLAGTTT</sequence>
<accession>A0A418LZA0</accession>
<name>A0A418LZA0_9BACT</name>
<feature type="transmembrane region" description="Helical" evidence="1">
    <location>
        <begin position="39"/>
        <end position="60"/>
    </location>
</feature>
<gene>
    <name evidence="2" type="ORF">DYU11_28455</name>
</gene>
<dbReference type="Proteomes" id="UP000283523">
    <property type="component" value="Unassembled WGS sequence"/>
</dbReference>
<feature type="transmembrane region" description="Helical" evidence="1">
    <location>
        <begin position="142"/>
        <end position="168"/>
    </location>
</feature>
<keyword evidence="3" id="KW-1185">Reference proteome</keyword>
<keyword evidence="1" id="KW-0472">Membrane</keyword>
<dbReference type="AlphaFoldDB" id="A0A418LZA0"/>
<dbReference type="RefSeq" id="WP_119671140.1">
    <property type="nucleotide sequence ID" value="NZ_QXED01000011.1"/>
</dbReference>
<keyword evidence="1" id="KW-1133">Transmembrane helix</keyword>
<evidence type="ECO:0000313" key="3">
    <source>
        <dbReference type="Proteomes" id="UP000283523"/>
    </source>
</evidence>
<evidence type="ECO:0000313" key="2">
    <source>
        <dbReference type="EMBL" id="RIV18551.1"/>
    </source>
</evidence>
<protein>
    <submittedName>
        <fullName evidence="2">DUF4199 domain-containing protein</fullName>
    </submittedName>
</protein>
<proteinExistence type="predicted"/>
<feature type="transmembrane region" description="Helical" evidence="1">
    <location>
        <begin position="5"/>
        <end position="27"/>
    </location>
</feature>
<dbReference type="EMBL" id="QXED01000011">
    <property type="protein sequence ID" value="RIV18551.1"/>
    <property type="molecule type" value="Genomic_DNA"/>
</dbReference>